<dbReference type="InterPro" id="IPR036640">
    <property type="entry name" value="ABC1_TM_sf"/>
</dbReference>
<feature type="domain" description="ABC transporter" evidence="8">
    <location>
        <begin position="327"/>
        <end position="583"/>
    </location>
</feature>
<dbReference type="PROSITE" id="PS50929">
    <property type="entry name" value="ABC_TM1F"/>
    <property type="match status" value="1"/>
</dbReference>
<keyword evidence="6 7" id="KW-0472">Membrane</keyword>
<dbReference type="PANTHER" id="PTHR24221:SF300">
    <property type="entry name" value="MULTIDRUG RESISTANCE-LIKE ATP-BINDING PROTEIN MDLA"/>
    <property type="match status" value="1"/>
</dbReference>
<comment type="subcellular location">
    <subcellularLocation>
        <location evidence="1">Cell membrane</location>
        <topology evidence="1">Multi-pass membrane protein</topology>
    </subcellularLocation>
</comment>
<feature type="transmembrane region" description="Helical" evidence="7">
    <location>
        <begin position="45"/>
        <end position="67"/>
    </location>
</feature>
<feature type="transmembrane region" description="Helical" evidence="7">
    <location>
        <begin position="7"/>
        <end position="25"/>
    </location>
</feature>
<accession>A0ABZ1C0F8</accession>
<dbReference type="RefSeq" id="WP_324717082.1">
    <property type="nucleotide sequence ID" value="NZ_CP141615.1"/>
</dbReference>
<name>A0ABZ1C0F8_9FIRM</name>
<reference evidence="10 11" key="1">
    <citation type="journal article" date="2024" name="Front. Microbiol.">
        <title>Novel thermophilic genera Geochorda gen. nov. and Carboxydochorda gen. nov. from the deep terrestrial subsurface reveal the ecophysiological diversity in the class Limnochordia.</title>
        <authorList>
            <person name="Karnachuk O.V."/>
            <person name="Lukina A.P."/>
            <person name="Avakyan M.R."/>
            <person name="Kadnikov V.V."/>
            <person name="Begmatov S."/>
            <person name="Beletsky A.V."/>
            <person name="Vlasova K.G."/>
            <person name="Novikov A.A."/>
            <person name="Shcherbakova V.A."/>
            <person name="Mardanov A.V."/>
            <person name="Ravin N.V."/>
        </authorList>
    </citation>
    <scope>NUCLEOTIDE SEQUENCE [LARGE SCALE GENOMIC DNA]</scope>
    <source>
        <strain evidence="10 11">L945</strain>
    </source>
</reference>
<evidence type="ECO:0000256" key="6">
    <source>
        <dbReference type="ARBA" id="ARBA00023136"/>
    </source>
</evidence>
<dbReference type="InterPro" id="IPR003439">
    <property type="entry name" value="ABC_transporter-like_ATP-bd"/>
</dbReference>
<dbReference type="SUPFAM" id="SSF90123">
    <property type="entry name" value="ABC transporter transmembrane region"/>
    <property type="match status" value="1"/>
</dbReference>
<dbReference type="Pfam" id="PF00005">
    <property type="entry name" value="ABC_tran"/>
    <property type="match status" value="1"/>
</dbReference>
<evidence type="ECO:0000256" key="7">
    <source>
        <dbReference type="SAM" id="Phobius"/>
    </source>
</evidence>
<dbReference type="InterPro" id="IPR027417">
    <property type="entry name" value="P-loop_NTPase"/>
</dbReference>
<feature type="transmembrane region" description="Helical" evidence="7">
    <location>
        <begin position="150"/>
        <end position="168"/>
    </location>
</feature>
<proteinExistence type="predicted"/>
<dbReference type="InterPro" id="IPR003593">
    <property type="entry name" value="AAA+_ATPase"/>
</dbReference>
<feature type="transmembrane region" description="Helical" evidence="7">
    <location>
        <begin position="230"/>
        <end position="252"/>
    </location>
</feature>
<dbReference type="InterPro" id="IPR039421">
    <property type="entry name" value="Type_1_exporter"/>
</dbReference>
<gene>
    <name evidence="10" type="ORF">U7230_02025</name>
</gene>
<evidence type="ECO:0000259" key="8">
    <source>
        <dbReference type="PROSITE" id="PS50893"/>
    </source>
</evidence>
<evidence type="ECO:0000259" key="9">
    <source>
        <dbReference type="PROSITE" id="PS50929"/>
    </source>
</evidence>
<evidence type="ECO:0000313" key="10">
    <source>
        <dbReference type="EMBL" id="WRP17812.1"/>
    </source>
</evidence>
<evidence type="ECO:0000256" key="2">
    <source>
        <dbReference type="ARBA" id="ARBA00022692"/>
    </source>
</evidence>
<feature type="transmembrane region" description="Helical" evidence="7">
    <location>
        <begin position="264"/>
        <end position="288"/>
    </location>
</feature>
<dbReference type="GO" id="GO:0005524">
    <property type="term" value="F:ATP binding"/>
    <property type="evidence" value="ECO:0007669"/>
    <property type="project" value="UniProtKB-KW"/>
</dbReference>
<keyword evidence="2 7" id="KW-0812">Transmembrane</keyword>
<evidence type="ECO:0000313" key="11">
    <source>
        <dbReference type="Proteomes" id="UP001332192"/>
    </source>
</evidence>
<dbReference type="Proteomes" id="UP001332192">
    <property type="component" value="Chromosome"/>
</dbReference>
<dbReference type="InterPro" id="IPR011527">
    <property type="entry name" value="ABC1_TM_dom"/>
</dbReference>
<dbReference type="EMBL" id="CP141615">
    <property type="protein sequence ID" value="WRP17812.1"/>
    <property type="molecule type" value="Genomic_DNA"/>
</dbReference>
<dbReference type="Pfam" id="PF00664">
    <property type="entry name" value="ABC_membrane"/>
    <property type="match status" value="1"/>
</dbReference>
<dbReference type="CDD" id="cd18541">
    <property type="entry name" value="ABC_6TM_TmrB_like"/>
    <property type="match status" value="1"/>
</dbReference>
<evidence type="ECO:0000256" key="5">
    <source>
        <dbReference type="ARBA" id="ARBA00022989"/>
    </source>
</evidence>
<feature type="domain" description="ABC transmembrane type-1" evidence="9">
    <location>
        <begin position="9"/>
        <end position="293"/>
    </location>
</feature>
<dbReference type="SMART" id="SM00382">
    <property type="entry name" value="AAA"/>
    <property type="match status" value="1"/>
</dbReference>
<dbReference type="Gene3D" id="3.40.50.300">
    <property type="entry name" value="P-loop containing nucleotide triphosphate hydrolases"/>
    <property type="match status" value="1"/>
</dbReference>
<protein>
    <submittedName>
        <fullName evidence="10">ABC transporter ATP-binding protein</fullName>
    </submittedName>
</protein>
<dbReference type="Gene3D" id="1.20.1560.10">
    <property type="entry name" value="ABC transporter type 1, transmembrane domain"/>
    <property type="match status" value="1"/>
</dbReference>
<feature type="transmembrane region" description="Helical" evidence="7">
    <location>
        <begin position="125"/>
        <end position="144"/>
    </location>
</feature>
<evidence type="ECO:0000256" key="1">
    <source>
        <dbReference type="ARBA" id="ARBA00004651"/>
    </source>
</evidence>
<dbReference type="PROSITE" id="PS50893">
    <property type="entry name" value="ABC_TRANSPORTER_2"/>
    <property type="match status" value="1"/>
</dbReference>
<keyword evidence="4 10" id="KW-0067">ATP-binding</keyword>
<evidence type="ECO:0000256" key="4">
    <source>
        <dbReference type="ARBA" id="ARBA00022840"/>
    </source>
</evidence>
<dbReference type="SUPFAM" id="SSF52540">
    <property type="entry name" value="P-loop containing nucleoside triphosphate hydrolases"/>
    <property type="match status" value="1"/>
</dbReference>
<keyword evidence="5 7" id="KW-1133">Transmembrane helix</keyword>
<dbReference type="PANTHER" id="PTHR24221">
    <property type="entry name" value="ATP-BINDING CASSETTE SUB-FAMILY B"/>
    <property type="match status" value="1"/>
</dbReference>
<organism evidence="10 11">
    <name type="scientific">Carboxydichorda subterranea</name>
    <dbReference type="NCBI Taxonomy" id="3109565"/>
    <lineage>
        <taxon>Bacteria</taxon>
        <taxon>Bacillati</taxon>
        <taxon>Bacillota</taxon>
        <taxon>Limnochordia</taxon>
        <taxon>Limnochordales</taxon>
        <taxon>Geochordaceae</taxon>
        <taxon>Carboxydichorda</taxon>
    </lineage>
</organism>
<evidence type="ECO:0000256" key="3">
    <source>
        <dbReference type="ARBA" id="ARBA00022741"/>
    </source>
</evidence>
<sequence>MRRHRWRYAAGVAALIVVDLLQLYIPQVLGGVADELAAGRLSAAYVLRAAGLLVALDVLIAAGRWAWRQFLLGASRLLEVELRRHVFVHLQTLSAGYFTRHRVGDLMAHLTNDIQAVRMAAGQGVVLSVDAIFMTVAVAAMMVGTTDLRLSLLAAAPLLLLAVALSRTGREVHRRFRSVQEGFSHLTEFVEENVTGIRVVQSFAREAQEQARFDAIAAEQVRRQMHLARVWAAMGPMTEGAVGLSFAVLLFVGGWMVESDLVSLGGFVAFTGYLSMLVWPLTSVGWLINMIQRGRASLERLSAILGEVPEVTESPDSIDPGLLSGRVDVRGLTFTYPGASRPALVDIRFSLRPGESLGLVGRTGSGKSTLAMLLLRLYDPPPGTIFYDGVDVRRLRLAPLRRQIGYVPQDQFLFSMSLAENIAFGLDSRGAQDGTAASGPRPVRLAGDPADDPVVVRAAQLGHLHEDVETFPEGYRSLVGERGIALSGGQKQRTAIARALAKEPRLLVMDDALSAVDVQTERAILHDLQDVLAGRTTIIISHRLSAVRHCDRILVLDEGRIVEEGTHEELAARGGLYARMLHQQQLEAELQAP</sequence>
<keyword evidence="11" id="KW-1185">Reference proteome</keyword>
<keyword evidence="3" id="KW-0547">Nucleotide-binding</keyword>